<dbReference type="Proteomes" id="UP000199032">
    <property type="component" value="Unassembled WGS sequence"/>
</dbReference>
<proteinExistence type="predicted"/>
<dbReference type="EMBL" id="CZQA01000001">
    <property type="protein sequence ID" value="CUS34140.1"/>
    <property type="molecule type" value="Genomic_DNA"/>
</dbReference>
<evidence type="ECO:0000313" key="2">
    <source>
        <dbReference type="Proteomes" id="UP000199032"/>
    </source>
</evidence>
<sequence>MRHIPEAEGSPREDASDGYQALARIERGQLVLVRLDLDLPNVHGIESSSTCGRIPHL</sequence>
<accession>A0A0S4L8L9</accession>
<keyword evidence="2" id="KW-1185">Reference proteome</keyword>
<protein>
    <submittedName>
        <fullName evidence="1">Uncharacterized protein</fullName>
    </submittedName>
</protein>
<organism evidence="1 2">
    <name type="scientific">Candidatus Nitrospira nitrosa</name>
    <dbReference type="NCBI Taxonomy" id="1742972"/>
    <lineage>
        <taxon>Bacteria</taxon>
        <taxon>Pseudomonadati</taxon>
        <taxon>Nitrospirota</taxon>
        <taxon>Nitrospiria</taxon>
        <taxon>Nitrospirales</taxon>
        <taxon>Nitrospiraceae</taxon>
        <taxon>Nitrospira</taxon>
    </lineage>
</organism>
<gene>
    <name evidence="1" type="ORF">COMA1_11543</name>
</gene>
<evidence type="ECO:0000313" key="1">
    <source>
        <dbReference type="EMBL" id="CUS34140.1"/>
    </source>
</evidence>
<name>A0A0S4L8L9_9BACT</name>
<dbReference type="AlphaFoldDB" id="A0A0S4L8L9"/>
<reference evidence="1 2" key="1">
    <citation type="submission" date="2015-10" db="EMBL/GenBank/DDBJ databases">
        <authorList>
            <person name="Gilbert D.G."/>
        </authorList>
    </citation>
    <scope>NUCLEOTIDE SEQUENCE [LARGE SCALE GENOMIC DNA]</scope>
    <source>
        <strain evidence="1">COMA1</strain>
    </source>
</reference>